<dbReference type="InterPro" id="IPR035979">
    <property type="entry name" value="RBD_domain_sf"/>
</dbReference>
<feature type="region of interest" description="Disordered" evidence="4">
    <location>
        <begin position="148"/>
        <end position="184"/>
    </location>
</feature>
<feature type="compositionally biased region" description="Polar residues" evidence="4">
    <location>
        <begin position="621"/>
        <end position="638"/>
    </location>
</feature>
<evidence type="ECO:0000256" key="4">
    <source>
        <dbReference type="SAM" id="MobiDB-lite"/>
    </source>
</evidence>
<gene>
    <name evidence="6" type="ORF">PCOS0759_LOCUS680</name>
</gene>
<feature type="region of interest" description="Disordered" evidence="4">
    <location>
        <begin position="251"/>
        <end position="311"/>
    </location>
</feature>
<evidence type="ECO:0000313" key="6">
    <source>
        <dbReference type="EMBL" id="CAD9077448.1"/>
    </source>
</evidence>
<feature type="domain" description="RRM" evidence="5">
    <location>
        <begin position="443"/>
        <end position="516"/>
    </location>
</feature>
<dbReference type="Pfam" id="PF00076">
    <property type="entry name" value="RRM_1"/>
    <property type="match status" value="2"/>
</dbReference>
<feature type="compositionally biased region" description="Polar residues" evidence="4">
    <location>
        <begin position="1"/>
        <end position="16"/>
    </location>
</feature>
<dbReference type="InterPro" id="IPR007201">
    <property type="entry name" value="Mei2-like_Rrm_C"/>
</dbReference>
<feature type="compositionally biased region" description="Low complexity" evidence="4">
    <location>
        <begin position="166"/>
        <end position="180"/>
    </location>
</feature>
<dbReference type="CDD" id="cd12531">
    <property type="entry name" value="RRM3_MEI2_like"/>
    <property type="match status" value="1"/>
</dbReference>
<feature type="region of interest" description="Disordered" evidence="4">
    <location>
        <begin position="1"/>
        <end position="44"/>
    </location>
</feature>
<name>A0A7S1KLC6_9EUKA</name>
<feature type="compositionally biased region" description="Basic and acidic residues" evidence="4">
    <location>
        <begin position="713"/>
        <end position="729"/>
    </location>
</feature>
<dbReference type="CDD" id="cd12524">
    <property type="entry name" value="RRM1_MEI2_like"/>
    <property type="match status" value="1"/>
</dbReference>
<feature type="region of interest" description="Disordered" evidence="4">
    <location>
        <begin position="323"/>
        <end position="355"/>
    </location>
</feature>
<dbReference type="SMART" id="SM00360">
    <property type="entry name" value="RRM"/>
    <property type="match status" value="2"/>
</dbReference>
<evidence type="ECO:0000256" key="3">
    <source>
        <dbReference type="PROSITE-ProRule" id="PRU00176"/>
    </source>
</evidence>
<feature type="region of interest" description="Disordered" evidence="4">
    <location>
        <begin position="507"/>
        <end position="729"/>
    </location>
</feature>
<dbReference type="FunFam" id="3.30.70.330:FF:000101">
    <property type="entry name" value="Protein MEI2-like 1"/>
    <property type="match status" value="1"/>
</dbReference>
<dbReference type="InterPro" id="IPR034454">
    <property type="entry name" value="MEI2-like_RRM3"/>
</dbReference>
<evidence type="ECO:0000256" key="2">
    <source>
        <dbReference type="ARBA" id="ARBA00022884"/>
    </source>
</evidence>
<dbReference type="EMBL" id="HBGD01000832">
    <property type="protein sequence ID" value="CAD9077448.1"/>
    <property type="molecule type" value="Transcribed_RNA"/>
</dbReference>
<feature type="compositionally biased region" description="Gly residues" evidence="4">
    <location>
        <begin position="251"/>
        <end position="261"/>
    </location>
</feature>
<feature type="region of interest" description="Disordered" evidence="4">
    <location>
        <begin position="106"/>
        <end position="134"/>
    </location>
</feature>
<proteinExistence type="predicted"/>
<dbReference type="PROSITE" id="PS50102">
    <property type="entry name" value="RRM"/>
    <property type="match status" value="2"/>
</dbReference>
<dbReference type="Gene3D" id="3.30.70.330">
    <property type="match status" value="2"/>
</dbReference>
<sequence length="857" mass="93490">MKSSSLFDSNSLLANNENRRRSQSLDARSPGGNTKHSAYTPFGQVPMSQSLPYSGFSPPNTDFLFPSTGKSVDFAQSISPKQQFQFPSSHDPNFTRHRANTVDVLPSHNLSSTFSPAKKSTTSSYGKSSTADNSQMEDLIFAMEESDLNETKSPQTMSPSQDRARGTNTTTRSSSYNSSGLKSHSLVGSFGSEKVYYGTSPSSLSQQHQDDSQHYMHTYNSPFGSPQQGSSLPSSLSGSFSAHSAFGGSGGLGSPSFGGGRPSTPSSLHSNGGSAKSTSASHQYSVGGSHRAGAPPAIQTQPTRSSWADISSPYNQQHAPLAIPTSQTKSQRSSDSSSPSGNQSGVVREHPAGEYPSRTLFVRNISSGVDDEELKQLFSQYGEVRNIYTNCKQRGFVMISYYDIRHAKLAMKHLQHHPVKRRQIDIHYSIPKDNPSDKDVNQGTLVIFNLDPEVSNEELLTEFGKHGEIKEVRETPNKKHHKFIEFYDVRDAEKAMLALNKTDIHGKTIKIEPSRPGGRPKHHLQAPSSNPSSLPNTPLSSTDSQYPTWPDPGAFVPDLSHHPGPMMYGVQSPLTPHRGGPFTPNGGSPSMFHAPMISPSYQHSGSVPYGGLNPPHVEPSLSATSNYGPSNSFHSTPSTPGPVGFSAPGTPHTFSPISAPPQQVFPSGGPSSPPKSAASPTVSVPNARSRSSHNSSGDSGSSGGSTSRSKGSGNEKFKINMDKVRRGDDKRTTLMIKNIPNKYSQKMLLSEIDKKFKEKYDFFYLPIDFRNRCNVGYAFINLVNPSVIIPFSREFNKKKWGKFNSEKVCQLNYGRIQGKKNLVSHFENSSLMGEVVDCRPVFFDMEKEVYERDYSNC</sequence>
<dbReference type="InterPro" id="IPR034453">
    <property type="entry name" value="MEI2-like_RRM1"/>
</dbReference>
<feature type="compositionally biased region" description="Low complexity" evidence="4">
    <location>
        <begin position="660"/>
        <end position="712"/>
    </location>
</feature>
<feature type="compositionally biased region" description="Polar residues" evidence="4">
    <location>
        <begin position="298"/>
        <end position="311"/>
    </location>
</feature>
<dbReference type="SUPFAM" id="SSF54928">
    <property type="entry name" value="RNA-binding domain, RBD"/>
    <property type="match status" value="2"/>
</dbReference>
<feature type="region of interest" description="Disordered" evidence="4">
    <location>
        <begin position="199"/>
        <end position="238"/>
    </location>
</feature>
<organism evidence="6">
    <name type="scientific">Percolomonas cosmopolitus</name>
    <dbReference type="NCBI Taxonomy" id="63605"/>
    <lineage>
        <taxon>Eukaryota</taxon>
        <taxon>Discoba</taxon>
        <taxon>Heterolobosea</taxon>
        <taxon>Tetramitia</taxon>
        <taxon>Eutetramitia</taxon>
        <taxon>Percolomonadidae</taxon>
        <taxon>Percolomonas</taxon>
    </lineage>
</organism>
<feature type="domain" description="RRM" evidence="5">
    <location>
        <begin position="358"/>
        <end position="431"/>
    </location>
</feature>
<dbReference type="PANTHER" id="PTHR23189">
    <property type="entry name" value="RNA RECOGNITION MOTIF-CONTAINING"/>
    <property type="match status" value="1"/>
</dbReference>
<keyword evidence="2 3" id="KW-0694">RNA-binding</keyword>
<feature type="compositionally biased region" description="Low complexity" evidence="4">
    <location>
        <begin position="221"/>
        <end position="238"/>
    </location>
</feature>
<dbReference type="Pfam" id="PF04059">
    <property type="entry name" value="RRM_2"/>
    <property type="match status" value="1"/>
</dbReference>
<feature type="compositionally biased region" description="Low complexity" evidence="4">
    <location>
        <begin position="326"/>
        <end position="344"/>
    </location>
</feature>
<keyword evidence="1" id="KW-0677">Repeat</keyword>
<feature type="compositionally biased region" description="Polar residues" evidence="4">
    <location>
        <begin position="268"/>
        <end position="286"/>
    </location>
</feature>
<feature type="compositionally biased region" description="Low complexity" evidence="4">
    <location>
        <begin position="118"/>
        <end position="130"/>
    </location>
</feature>
<protein>
    <recommendedName>
        <fullName evidence="5">RRM domain-containing protein</fullName>
    </recommendedName>
</protein>
<dbReference type="GO" id="GO:0003723">
    <property type="term" value="F:RNA binding"/>
    <property type="evidence" value="ECO:0007669"/>
    <property type="project" value="UniProtKB-UniRule"/>
</dbReference>
<evidence type="ECO:0000256" key="1">
    <source>
        <dbReference type="ARBA" id="ARBA00022737"/>
    </source>
</evidence>
<dbReference type="InterPro" id="IPR000504">
    <property type="entry name" value="RRM_dom"/>
</dbReference>
<dbReference type="InterPro" id="IPR012677">
    <property type="entry name" value="Nucleotide-bd_a/b_plait_sf"/>
</dbReference>
<feature type="compositionally biased region" description="Polar residues" evidence="4">
    <location>
        <begin position="151"/>
        <end position="161"/>
    </location>
</feature>
<accession>A0A7S1KLC6</accession>
<evidence type="ECO:0000259" key="5">
    <source>
        <dbReference type="PROSITE" id="PS50102"/>
    </source>
</evidence>
<reference evidence="6" key="1">
    <citation type="submission" date="2021-01" db="EMBL/GenBank/DDBJ databases">
        <authorList>
            <person name="Corre E."/>
            <person name="Pelletier E."/>
            <person name="Niang G."/>
            <person name="Scheremetjew M."/>
            <person name="Finn R."/>
            <person name="Kale V."/>
            <person name="Holt S."/>
            <person name="Cochrane G."/>
            <person name="Meng A."/>
            <person name="Brown T."/>
            <person name="Cohen L."/>
        </authorList>
    </citation>
    <scope>NUCLEOTIDE SEQUENCE</scope>
    <source>
        <strain evidence="6">WS</strain>
    </source>
</reference>
<dbReference type="AlphaFoldDB" id="A0A7S1KLC6"/>
<feature type="compositionally biased region" description="Low complexity" evidence="4">
    <location>
        <begin position="527"/>
        <end position="542"/>
    </location>
</feature>
<dbReference type="CDD" id="cd12529">
    <property type="entry name" value="RRM2_MEI2_like"/>
    <property type="match status" value="1"/>
</dbReference>